<evidence type="ECO:0000256" key="5">
    <source>
        <dbReference type="ARBA" id="ARBA00023002"/>
    </source>
</evidence>
<dbReference type="InterPro" id="IPR042098">
    <property type="entry name" value="TauD-like_sf"/>
</dbReference>
<evidence type="ECO:0000256" key="1">
    <source>
        <dbReference type="ARBA" id="ARBA00001954"/>
    </source>
</evidence>
<evidence type="ECO:0000313" key="8">
    <source>
        <dbReference type="EMBL" id="KAF2866199.1"/>
    </source>
</evidence>
<dbReference type="GO" id="GO:0016706">
    <property type="term" value="F:2-oxoglutarate-dependent dioxygenase activity"/>
    <property type="evidence" value="ECO:0007669"/>
    <property type="project" value="TreeGrafter"/>
</dbReference>
<dbReference type="InterPro" id="IPR003819">
    <property type="entry name" value="TauD/TfdA-like"/>
</dbReference>
<protein>
    <recommendedName>
        <fullName evidence="7">TauD/TfdA-like domain-containing protein</fullName>
    </recommendedName>
</protein>
<evidence type="ECO:0000313" key="9">
    <source>
        <dbReference type="Proteomes" id="UP000481861"/>
    </source>
</evidence>
<gene>
    <name evidence="8" type="ORF">BDV95DRAFT_505553</name>
</gene>
<evidence type="ECO:0000256" key="4">
    <source>
        <dbReference type="ARBA" id="ARBA00022964"/>
    </source>
</evidence>
<evidence type="ECO:0000259" key="7">
    <source>
        <dbReference type="Pfam" id="PF02668"/>
    </source>
</evidence>
<evidence type="ECO:0000256" key="2">
    <source>
        <dbReference type="ARBA" id="ARBA00005896"/>
    </source>
</evidence>
<organism evidence="8 9">
    <name type="scientific">Massariosphaeria phaeospora</name>
    <dbReference type="NCBI Taxonomy" id="100035"/>
    <lineage>
        <taxon>Eukaryota</taxon>
        <taxon>Fungi</taxon>
        <taxon>Dikarya</taxon>
        <taxon>Ascomycota</taxon>
        <taxon>Pezizomycotina</taxon>
        <taxon>Dothideomycetes</taxon>
        <taxon>Pleosporomycetidae</taxon>
        <taxon>Pleosporales</taxon>
        <taxon>Pleosporales incertae sedis</taxon>
        <taxon>Massariosphaeria</taxon>
    </lineage>
</organism>
<reference evidence="8 9" key="1">
    <citation type="submission" date="2020-01" db="EMBL/GenBank/DDBJ databases">
        <authorList>
            <consortium name="DOE Joint Genome Institute"/>
            <person name="Haridas S."/>
            <person name="Albert R."/>
            <person name="Binder M."/>
            <person name="Bloem J."/>
            <person name="Labutti K."/>
            <person name="Salamov A."/>
            <person name="Andreopoulos B."/>
            <person name="Baker S.E."/>
            <person name="Barry K."/>
            <person name="Bills G."/>
            <person name="Bluhm B.H."/>
            <person name="Cannon C."/>
            <person name="Castanera R."/>
            <person name="Culley D.E."/>
            <person name="Daum C."/>
            <person name="Ezra D."/>
            <person name="Gonzalez J.B."/>
            <person name="Henrissat B."/>
            <person name="Kuo A."/>
            <person name="Liang C."/>
            <person name="Lipzen A."/>
            <person name="Lutzoni F."/>
            <person name="Magnuson J."/>
            <person name="Mondo S."/>
            <person name="Nolan M."/>
            <person name="Ohm R."/>
            <person name="Pangilinan J."/>
            <person name="Park H.-J.H."/>
            <person name="Ramirez L."/>
            <person name="Alfaro M."/>
            <person name="Sun H."/>
            <person name="Tritt A."/>
            <person name="Yoshinaga Y."/>
            <person name="Zwiers L.-H.L."/>
            <person name="Turgeon B.G."/>
            <person name="Goodwin S.B."/>
            <person name="Spatafora J.W."/>
            <person name="Crous P.W."/>
            <person name="Grigoriev I.V."/>
        </authorList>
    </citation>
    <scope>NUCLEOTIDE SEQUENCE [LARGE SCALE GENOMIC DNA]</scope>
    <source>
        <strain evidence="8 9">CBS 611.86</strain>
    </source>
</reference>
<keyword evidence="6" id="KW-0408">Iron</keyword>
<keyword evidence="5" id="KW-0560">Oxidoreductase</keyword>
<dbReference type="EMBL" id="JAADJZ010000029">
    <property type="protein sequence ID" value="KAF2866199.1"/>
    <property type="molecule type" value="Genomic_DNA"/>
</dbReference>
<dbReference type="PANTHER" id="PTHR30468">
    <property type="entry name" value="ALPHA-KETOGLUTARATE-DEPENDENT SULFONATE DIOXYGENASE"/>
    <property type="match status" value="1"/>
</dbReference>
<name>A0A7C8M2M7_9PLEO</name>
<dbReference type="SUPFAM" id="SSF51197">
    <property type="entry name" value="Clavaminate synthase-like"/>
    <property type="match status" value="1"/>
</dbReference>
<keyword evidence="3" id="KW-0479">Metal-binding</keyword>
<dbReference type="OrthoDB" id="10257314at2759"/>
<dbReference type="InterPro" id="IPR051323">
    <property type="entry name" value="AtsK-like"/>
</dbReference>
<evidence type="ECO:0000256" key="3">
    <source>
        <dbReference type="ARBA" id="ARBA00022723"/>
    </source>
</evidence>
<dbReference type="GO" id="GO:0046872">
    <property type="term" value="F:metal ion binding"/>
    <property type="evidence" value="ECO:0007669"/>
    <property type="project" value="UniProtKB-KW"/>
</dbReference>
<sequence>MAPALIETPVQIAPGYTKSGVGQYKEAFITGPKTYKEDVELKGTDKQPPAKYPHYLPTWTEKKYPPLEPFEHYEHGKDADRAFPNLLKNATVAELTGNIGAEIKGVQLSELNNAGKDELALFVAQKKVVAFRDQNFADIPIEDAVKLGGYFGRHHIHPISGAPAGFPEVHLVHRGADDTTARDFFDERTNSVSIHSDVTYENQPPGTTFLYILDGPAAGGDTLFVNQAAAYQRLSPEFRRRLHGLQAVHSAVEQASNSQTKGGIVRREPVQSIHPVVRTHPATGEKALFVNPQFTRRIVGYKKEESDFLLNFLYDHIAKGHDIQARVKWAAGTVVVWDNRVTAHSALLDWDDGTRRHLARITPQGERPYETPFEG</sequence>
<accession>A0A7C8M2M7</accession>
<keyword evidence="9" id="KW-1185">Reference proteome</keyword>
<evidence type="ECO:0000256" key="6">
    <source>
        <dbReference type="ARBA" id="ARBA00023004"/>
    </source>
</evidence>
<dbReference type="PANTHER" id="PTHR30468:SF1">
    <property type="entry name" value="ALPHA-KETOGLUTARATE-DEPENDENT SULFONATE DIOXYGENASE"/>
    <property type="match status" value="1"/>
</dbReference>
<dbReference type="Gene3D" id="3.60.130.10">
    <property type="entry name" value="Clavaminate synthase-like"/>
    <property type="match status" value="1"/>
</dbReference>
<dbReference type="Pfam" id="PF02668">
    <property type="entry name" value="TauD"/>
    <property type="match status" value="1"/>
</dbReference>
<dbReference type="AlphaFoldDB" id="A0A7C8M2M7"/>
<comment type="cofactor">
    <cofactor evidence="1">
        <name>Fe(2+)</name>
        <dbReference type="ChEBI" id="CHEBI:29033"/>
    </cofactor>
</comment>
<dbReference type="Proteomes" id="UP000481861">
    <property type="component" value="Unassembled WGS sequence"/>
</dbReference>
<comment type="similarity">
    <text evidence="2">Belongs to the TfdA dioxygenase family.</text>
</comment>
<dbReference type="GO" id="GO:0005737">
    <property type="term" value="C:cytoplasm"/>
    <property type="evidence" value="ECO:0007669"/>
    <property type="project" value="TreeGrafter"/>
</dbReference>
<comment type="caution">
    <text evidence="8">The sequence shown here is derived from an EMBL/GenBank/DDBJ whole genome shotgun (WGS) entry which is preliminary data.</text>
</comment>
<feature type="domain" description="TauD/TfdA-like" evidence="7">
    <location>
        <begin position="92"/>
        <end position="362"/>
    </location>
</feature>
<dbReference type="FunFam" id="3.60.130.10:FF:000003">
    <property type="entry name" value="Alpha-ketoglutarate-dependent taurine dioxygenase"/>
    <property type="match status" value="1"/>
</dbReference>
<proteinExistence type="inferred from homology"/>
<keyword evidence="4" id="KW-0223">Dioxygenase</keyword>